<evidence type="ECO:0000259" key="10">
    <source>
        <dbReference type="SMART" id="SM00986"/>
    </source>
</evidence>
<evidence type="ECO:0000256" key="5">
    <source>
        <dbReference type="ARBA" id="ARBA00022763"/>
    </source>
</evidence>
<dbReference type="InterPro" id="IPR005273">
    <property type="entry name" value="Ura-DNA_glyco_family4"/>
</dbReference>
<comment type="similarity">
    <text evidence="1">Belongs to the uracil-DNA glycosylase (UDG) superfamily. Type 4 (UDGa) family.</text>
</comment>
<dbReference type="SMART" id="SM00987">
    <property type="entry name" value="UreE_C"/>
    <property type="match status" value="1"/>
</dbReference>
<dbReference type="NCBIfam" id="TIGR00758">
    <property type="entry name" value="UDG_fam4"/>
    <property type="match status" value="1"/>
</dbReference>
<evidence type="ECO:0000256" key="7">
    <source>
        <dbReference type="ARBA" id="ARBA00023004"/>
    </source>
</evidence>
<comment type="caution">
    <text evidence="11">The sequence shown here is derived from an EMBL/GenBank/DDBJ whole genome shotgun (WGS) entry which is preliminary data.</text>
</comment>
<gene>
    <name evidence="11" type="ORF">ACFFRE_13125</name>
</gene>
<evidence type="ECO:0000256" key="1">
    <source>
        <dbReference type="ARBA" id="ARBA00006521"/>
    </source>
</evidence>
<dbReference type="PANTHER" id="PTHR33693">
    <property type="entry name" value="TYPE-5 URACIL-DNA GLYCOSYLASE"/>
    <property type="match status" value="1"/>
</dbReference>
<feature type="domain" description="Uracil-DNA glycosylase-like" evidence="10">
    <location>
        <begin position="32"/>
        <end position="181"/>
    </location>
</feature>
<evidence type="ECO:0000256" key="6">
    <source>
        <dbReference type="ARBA" id="ARBA00022801"/>
    </source>
</evidence>
<dbReference type="CDD" id="cd10030">
    <property type="entry name" value="UDG-F4_TTUDGA_SPO1dp_like"/>
    <property type="match status" value="1"/>
</dbReference>
<organism evidence="11 12">
    <name type="scientific">Aciditerrimonas ferrireducens</name>
    <dbReference type="NCBI Taxonomy" id="667306"/>
    <lineage>
        <taxon>Bacteria</taxon>
        <taxon>Bacillati</taxon>
        <taxon>Actinomycetota</taxon>
        <taxon>Acidimicrobiia</taxon>
        <taxon>Acidimicrobiales</taxon>
        <taxon>Acidimicrobiaceae</taxon>
        <taxon>Aciditerrimonas</taxon>
    </lineage>
</organism>
<proteinExistence type="inferred from homology"/>
<evidence type="ECO:0000256" key="4">
    <source>
        <dbReference type="ARBA" id="ARBA00022723"/>
    </source>
</evidence>
<dbReference type="SMART" id="SM00986">
    <property type="entry name" value="UDG"/>
    <property type="match status" value="1"/>
</dbReference>
<dbReference type="Pfam" id="PF03167">
    <property type="entry name" value="UDG"/>
    <property type="match status" value="1"/>
</dbReference>
<evidence type="ECO:0000313" key="12">
    <source>
        <dbReference type="Proteomes" id="UP001589788"/>
    </source>
</evidence>
<dbReference type="Proteomes" id="UP001589788">
    <property type="component" value="Unassembled WGS sequence"/>
</dbReference>
<dbReference type="InterPro" id="IPR036895">
    <property type="entry name" value="Uracil-DNA_glycosylase-like_sf"/>
</dbReference>
<dbReference type="RefSeq" id="WP_377790807.1">
    <property type="nucleotide sequence ID" value="NZ_JBHLYQ010000245.1"/>
</dbReference>
<keyword evidence="8" id="KW-0411">Iron-sulfur</keyword>
<evidence type="ECO:0000256" key="2">
    <source>
        <dbReference type="ARBA" id="ARBA00019403"/>
    </source>
</evidence>
<evidence type="ECO:0000256" key="9">
    <source>
        <dbReference type="ARBA" id="ARBA00023204"/>
    </source>
</evidence>
<keyword evidence="12" id="KW-1185">Reference proteome</keyword>
<keyword evidence="3" id="KW-0004">4Fe-4S</keyword>
<dbReference type="GO" id="GO:0004844">
    <property type="term" value="F:uracil DNA N-glycosylase activity"/>
    <property type="evidence" value="ECO:0007669"/>
    <property type="project" value="UniProtKB-EC"/>
</dbReference>
<keyword evidence="11" id="KW-0326">Glycosidase</keyword>
<dbReference type="SUPFAM" id="SSF52141">
    <property type="entry name" value="Uracil-DNA glycosylase-like"/>
    <property type="match status" value="1"/>
</dbReference>
<evidence type="ECO:0000256" key="3">
    <source>
        <dbReference type="ARBA" id="ARBA00022485"/>
    </source>
</evidence>
<accession>A0ABV6C5U3</accession>
<sequence>MTTAADRLAALAATAAECRRCALAAGRTQVVFGVGNPEARLVLIGEGPGREEDLRGEPFVGRSGQLLDALLRQELGVDRRQCYIANVVKCRPPGNRDPRPEEITACRPYLDGQLAAIEPSVIVTLGKFASQVVLASDEGIRRLRGRVHPGPQGAWVVPTYHPAAALRGGAAVVAEMRADLVRAKELLVAPAQEARS</sequence>
<evidence type="ECO:0000256" key="8">
    <source>
        <dbReference type="ARBA" id="ARBA00023014"/>
    </source>
</evidence>
<dbReference type="InterPro" id="IPR051536">
    <property type="entry name" value="UDG_Type-4/5"/>
</dbReference>
<dbReference type="EMBL" id="JBHLYQ010000245">
    <property type="protein sequence ID" value="MFC0083070.1"/>
    <property type="molecule type" value="Genomic_DNA"/>
</dbReference>
<keyword evidence="9" id="KW-0234">DNA repair</keyword>
<dbReference type="PANTHER" id="PTHR33693:SF9">
    <property type="entry name" value="TYPE-4 URACIL-DNA GLYCOSYLASE"/>
    <property type="match status" value="1"/>
</dbReference>
<dbReference type="Gene3D" id="3.40.470.10">
    <property type="entry name" value="Uracil-DNA glycosylase-like domain"/>
    <property type="match status" value="1"/>
</dbReference>
<keyword evidence="7" id="KW-0408">Iron</keyword>
<keyword evidence="6 11" id="KW-0378">Hydrolase</keyword>
<keyword evidence="4" id="KW-0479">Metal-binding</keyword>
<reference evidence="11 12" key="1">
    <citation type="submission" date="2024-09" db="EMBL/GenBank/DDBJ databases">
        <authorList>
            <person name="Sun Q."/>
            <person name="Mori K."/>
        </authorList>
    </citation>
    <scope>NUCLEOTIDE SEQUENCE [LARGE SCALE GENOMIC DNA]</scope>
    <source>
        <strain evidence="11 12">JCM 15389</strain>
    </source>
</reference>
<name>A0ABV6C5U3_9ACTN</name>
<protein>
    <recommendedName>
        <fullName evidence="2">Type-4 uracil-DNA glycosylase</fullName>
    </recommendedName>
</protein>
<keyword evidence="5" id="KW-0227">DNA damage</keyword>
<evidence type="ECO:0000313" key="11">
    <source>
        <dbReference type="EMBL" id="MFC0083070.1"/>
    </source>
</evidence>
<dbReference type="InterPro" id="IPR005122">
    <property type="entry name" value="Uracil-DNA_glycosylase-like"/>
</dbReference>